<keyword evidence="10" id="KW-1185">Reference proteome</keyword>
<evidence type="ECO:0000313" key="8">
    <source>
        <dbReference type="EMBL" id="OPG15158.1"/>
    </source>
</evidence>
<dbReference type="InterPro" id="IPR013525">
    <property type="entry name" value="ABC2_TM"/>
</dbReference>
<feature type="transmembrane region" description="Helical" evidence="5">
    <location>
        <begin position="334"/>
        <end position="354"/>
    </location>
</feature>
<feature type="transmembrane region" description="Helical" evidence="5">
    <location>
        <begin position="25"/>
        <end position="43"/>
    </location>
</feature>
<reference evidence="7 9" key="1">
    <citation type="submission" date="2016-02" db="EMBL/GenBank/DDBJ databases">
        <title>Draft genome sequence of Acidibacillus ferrooxidans SLC66.</title>
        <authorList>
            <person name="Oliveira G."/>
            <person name="Nancucheo I."/>
            <person name="Dall'Agnol H."/>
            <person name="Johnson B."/>
            <person name="Oliveira R."/>
            <person name="Nunes G.L."/>
            <person name="Tzotzos G."/>
            <person name="Orellana S.C."/>
            <person name="Salim A.C."/>
            <person name="Araujo F.M."/>
        </authorList>
    </citation>
    <scope>NUCLEOTIDE SEQUENCE [LARGE SCALE GENOMIC DNA]</scope>
    <source>
        <strain evidence="7 9">SLC66</strain>
    </source>
</reference>
<feature type="transmembrane region" description="Helical" evidence="5">
    <location>
        <begin position="307"/>
        <end position="327"/>
    </location>
</feature>
<dbReference type="Proteomes" id="UP000190229">
    <property type="component" value="Unassembled WGS sequence"/>
</dbReference>
<evidence type="ECO:0000313" key="10">
    <source>
        <dbReference type="Proteomes" id="UP000190229"/>
    </source>
</evidence>
<dbReference type="EMBL" id="LSUQ01000003">
    <property type="protein sequence ID" value="OAG95165.1"/>
    <property type="molecule type" value="Genomic_DNA"/>
</dbReference>
<dbReference type="Pfam" id="PF12698">
    <property type="entry name" value="ABC2_membrane_3"/>
    <property type="match status" value="1"/>
</dbReference>
<dbReference type="GO" id="GO:0140359">
    <property type="term" value="F:ABC-type transporter activity"/>
    <property type="evidence" value="ECO:0007669"/>
    <property type="project" value="InterPro"/>
</dbReference>
<reference evidence="8 10" key="2">
    <citation type="submission" date="2017-02" db="EMBL/GenBank/DDBJ databases">
        <title>Draft genome of Acidibacillus ferrooxidans Huett2.</title>
        <authorList>
            <person name="Schopf S."/>
        </authorList>
    </citation>
    <scope>NUCLEOTIDE SEQUENCE [LARGE SCALE GENOMIC DNA]</scope>
    <source>
        <strain evidence="8 10">Huett2</strain>
    </source>
</reference>
<evidence type="ECO:0000259" key="6">
    <source>
        <dbReference type="Pfam" id="PF12698"/>
    </source>
</evidence>
<feature type="transmembrane region" description="Helical" evidence="5">
    <location>
        <begin position="273"/>
        <end position="295"/>
    </location>
</feature>
<keyword evidence="3 5" id="KW-1133">Transmembrane helix</keyword>
<name>A0A162U3S3_9BACL</name>
<evidence type="ECO:0000313" key="9">
    <source>
        <dbReference type="Proteomes" id="UP000077421"/>
    </source>
</evidence>
<organism evidence="8 10">
    <name type="scientific">Ferroacidibacillus organovorans</name>
    <dbReference type="NCBI Taxonomy" id="1765683"/>
    <lineage>
        <taxon>Bacteria</taxon>
        <taxon>Bacillati</taxon>
        <taxon>Bacillota</taxon>
        <taxon>Bacilli</taxon>
        <taxon>Bacillales</taxon>
        <taxon>Alicyclobacillaceae</taxon>
        <taxon>Ferroacidibacillus</taxon>
    </lineage>
</organism>
<proteinExistence type="predicted"/>
<dbReference type="RefSeq" id="WP_067560858.1">
    <property type="nucleotide sequence ID" value="NZ_LSUQ01000003.1"/>
</dbReference>
<dbReference type="OrthoDB" id="9768837at2"/>
<feature type="transmembrane region" description="Helical" evidence="5">
    <location>
        <begin position="228"/>
        <end position="252"/>
    </location>
</feature>
<gene>
    <name evidence="7" type="ORF">AYW79_01630</name>
    <name evidence="8" type="ORF">B2M26_13485</name>
</gene>
<evidence type="ECO:0000256" key="5">
    <source>
        <dbReference type="SAM" id="Phobius"/>
    </source>
</evidence>
<evidence type="ECO:0000256" key="2">
    <source>
        <dbReference type="ARBA" id="ARBA00022692"/>
    </source>
</evidence>
<comment type="subcellular location">
    <subcellularLocation>
        <location evidence="1">Membrane</location>
        <topology evidence="1">Multi-pass membrane protein</topology>
    </subcellularLocation>
</comment>
<evidence type="ECO:0000313" key="7">
    <source>
        <dbReference type="EMBL" id="OAG95165.1"/>
    </source>
</evidence>
<feature type="transmembrane region" description="Helical" evidence="5">
    <location>
        <begin position="360"/>
        <end position="385"/>
    </location>
</feature>
<dbReference type="EMBL" id="MWPS01000043">
    <property type="protein sequence ID" value="OPG15158.1"/>
    <property type="molecule type" value="Genomic_DNA"/>
</dbReference>
<feature type="domain" description="ABC-2 type transporter transmembrane" evidence="6">
    <location>
        <begin position="19"/>
        <end position="382"/>
    </location>
</feature>
<dbReference type="Proteomes" id="UP000077421">
    <property type="component" value="Unassembled WGS sequence"/>
</dbReference>
<feature type="transmembrane region" description="Helical" evidence="5">
    <location>
        <begin position="189"/>
        <end position="208"/>
    </location>
</feature>
<keyword evidence="4 5" id="KW-0472">Membrane</keyword>
<accession>A0A162U3S3</accession>
<comment type="caution">
    <text evidence="8">The sequence shown here is derived from an EMBL/GenBank/DDBJ whole genome shotgun (WGS) entry which is preliminary data.</text>
</comment>
<dbReference type="GO" id="GO:0016020">
    <property type="term" value="C:membrane"/>
    <property type="evidence" value="ECO:0007669"/>
    <property type="project" value="UniProtKB-SubCell"/>
</dbReference>
<dbReference type="STRING" id="1765683.B2M26_13485"/>
<sequence length="409" mass="44806">MRSFLTVISFTYRQATRLRSFRISTLLLLVLVVAGIVIPSILAKRAAERAPVNRIVILYDRQAPIPVQTGVMNQIFGGAFEISTGTLAQKSEDLKALHDGKLSGVIVLSGSQRYPYVVNYPTKGATAYWPALLAYFQEMHSVQALKHAGLSASVIRSALGPLTHEQVSIPSSAQPFHSTHYVTTYALEFAIYMFVLLYGMNIMMSVASEKSSRVQELLISSVPTTPLMFGKLVGTCLVGLTQFVLLLAAGFATNQMVGGIPSFHLARILTPEIFMLFVLLFMLGYFQYATLYAAAASLVSRVEEVSASAQPFTTLFVLSFVAGLFTLQMPNAQWATILSFVPLFAPTVLFARVGMATVPVWQVVVSVSLLLTSTIVTGVVAANVYRMGVMFYGKRPSFRQVLGWLRQSR</sequence>
<evidence type="ECO:0000256" key="1">
    <source>
        <dbReference type="ARBA" id="ARBA00004141"/>
    </source>
</evidence>
<evidence type="ECO:0000256" key="4">
    <source>
        <dbReference type="ARBA" id="ARBA00023136"/>
    </source>
</evidence>
<keyword evidence="2 5" id="KW-0812">Transmembrane</keyword>
<dbReference type="AlphaFoldDB" id="A0A162U3S3"/>
<protein>
    <recommendedName>
        <fullName evidence="6">ABC-2 type transporter transmembrane domain-containing protein</fullName>
    </recommendedName>
</protein>
<evidence type="ECO:0000256" key="3">
    <source>
        <dbReference type="ARBA" id="ARBA00022989"/>
    </source>
</evidence>